<dbReference type="Gene3D" id="3.40.50.1220">
    <property type="entry name" value="TPP-binding domain"/>
    <property type="match status" value="1"/>
</dbReference>
<dbReference type="InterPro" id="IPR026591">
    <property type="entry name" value="Sirtuin_cat_small_dom_sf"/>
</dbReference>
<dbReference type="PANTHER" id="PTHR11085">
    <property type="entry name" value="NAD-DEPENDENT PROTEIN DEACYLASE SIRTUIN-5, MITOCHONDRIAL-RELATED"/>
    <property type="match status" value="1"/>
</dbReference>
<proteinExistence type="inferred from homology"/>
<dbReference type="GeneID" id="18927306"/>
<sequence>KSESFRKRYWARSYLGYPSVRDAEPNIGHYALSALMKMGYVKKIITQNVDRLHHRASLDDESVLNHPSILELHGTLRFVNCLDCGHLIDRNQIQDQLSKLNPDWADHLDQLAIVGQEIKTNPDGDIDLNDRSYDSFVLPSCSKCLTGILKPSVTFFGESLHSNIKPKTEEIISNSSNLIVLGSSLTTYSAFKLVKQFKDLKPHSQVGLVNIGRCRADEIVDWKIGTDTDEQIGLGCSEVLRAVGLELFQRDYRGIGKEKEVVRNLLESGVKKPVL</sequence>
<dbReference type="Pfam" id="PF02146">
    <property type="entry name" value="SIR2"/>
    <property type="match status" value="1"/>
</dbReference>
<reference evidence="8" key="1">
    <citation type="journal article" date="2011" name="Proc. Natl. Acad. Sci. U.S.A.">
        <title>Obligate biotrophy features unraveled by the genomic analysis of rust fungi.</title>
        <authorList>
            <person name="Duplessis S."/>
            <person name="Cuomo C.A."/>
            <person name="Lin Y.-C."/>
            <person name="Aerts A."/>
            <person name="Tisserant E."/>
            <person name="Veneault-Fourrey C."/>
            <person name="Joly D.L."/>
            <person name="Hacquard S."/>
            <person name="Amselem J."/>
            <person name="Cantarel B.L."/>
            <person name="Chiu R."/>
            <person name="Coutinho P.M."/>
            <person name="Feau N."/>
            <person name="Field M."/>
            <person name="Frey P."/>
            <person name="Gelhaye E."/>
            <person name="Goldberg J."/>
            <person name="Grabherr M.G."/>
            <person name="Kodira C.D."/>
            <person name="Kohler A."/>
            <person name="Kuees U."/>
            <person name="Lindquist E.A."/>
            <person name="Lucas S.M."/>
            <person name="Mago R."/>
            <person name="Mauceli E."/>
            <person name="Morin E."/>
            <person name="Murat C."/>
            <person name="Pangilinan J.L."/>
            <person name="Park R."/>
            <person name="Pearson M."/>
            <person name="Quesneville H."/>
            <person name="Rouhier N."/>
            <person name="Sakthikumar S."/>
            <person name="Salamov A.A."/>
            <person name="Schmutz J."/>
            <person name="Selles B."/>
            <person name="Shapiro H."/>
            <person name="Tanguay P."/>
            <person name="Tuskan G.A."/>
            <person name="Henrissat B."/>
            <person name="Van de Peer Y."/>
            <person name="Rouze P."/>
            <person name="Ellis J.G."/>
            <person name="Dodds P.N."/>
            <person name="Schein J.E."/>
            <person name="Zhong S."/>
            <person name="Hamelin R.C."/>
            <person name="Grigoriev I.V."/>
            <person name="Szabo L.J."/>
            <person name="Martin F."/>
        </authorList>
    </citation>
    <scope>NUCLEOTIDE SEQUENCE [LARGE SCALE GENOMIC DNA]</scope>
    <source>
        <strain evidence="8">98AG31 / pathotype 3-4-7</strain>
    </source>
</reference>
<name>F4R9Z3_MELLP</name>
<dbReference type="SUPFAM" id="SSF52467">
    <property type="entry name" value="DHS-like NAD/FAD-binding domain"/>
    <property type="match status" value="1"/>
</dbReference>
<dbReference type="InterPro" id="IPR003000">
    <property type="entry name" value="Sirtuin"/>
</dbReference>
<dbReference type="GO" id="GO:0005739">
    <property type="term" value="C:mitochondrion"/>
    <property type="evidence" value="ECO:0007669"/>
    <property type="project" value="UniProtKB-SubCell"/>
</dbReference>
<evidence type="ECO:0000313" key="8">
    <source>
        <dbReference type="Proteomes" id="UP000001072"/>
    </source>
</evidence>
<dbReference type="Proteomes" id="UP000001072">
    <property type="component" value="Unassembled WGS sequence"/>
</dbReference>
<dbReference type="InParanoid" id="F4R9Z3"/>
<evidence type="ECO:0000256" key="2">
    <source>
        <dbReference type="ARBA" id="ARBA00006924"/>
    </source>
</evidence>
<keyword evidence="5" id="KW-0862">Zinc</keyword>
<dbReference type="InterPro" id="IPR029035">
    <property type="entry name" value="DHS-like_NAD/FAD-binding_dom"/>
</dbReference>
<accession>F4R9Z3</accession>
<keyword evidence="8" id="KW-1185">Reference proteome</keyword>
<dbReference type="Gene3D" id="3.30.1600.10">
    <property type="entry name" value="SIR2/SIRT2 'Small Domain"/>
    <property type="match status" value="1"/>
</dbReference>
<feature type="binding site" evidence="5">
    <location>
        <position position="81"/>
    </location>
    <ligand>
        <name>Zn(2+)</name>
        <dbReference type="ChEBI" id="CHEBI:29105"/>
    </ligand>
</feature>
<gene>
    <name evidence="7" type="ORF">MELLADRAFT_33594</name>
</gene>
<feature type="domain" description="Deacetylase sirtuin-type" evidence="6">
    <location>
        <begin position="1"/>
        <end position="251"/>
    </location>
</feature>
<evidence type="ECO:0000259" key="6">
    <source>
        <dbReference type="PROSITE" id="PS50305"/>
    </source>
</evidence>
<evidence type="ECO:0000256" key="4">
    <source>
        <dbReference type="ARBA" id="ARBA00023027"/>
    </source>
</evidence>
<dbReference type="GO" id="GO:0017136">
    <property type="term" value="F:histone deacetylase activity, NAD-dependent"/>
    <property type="evidence" value="ECO:0007669"/>
    <property type="project" value="TreeGrafter"/>
</dbReference>
<evidence type="ECO:0000256" key="3">
    <source>
        <dbReference type="ARBA" id="ARBA00022679"/>
    </source>
</evidence>
<comment type="subcellular location">
    <subcellularLocation>
        <location evidence="1">Mitochondrion</location>
    </subcellularLocation>
</comment>
<dbReference type="KEGG" id="mlr:MELLADRAFT_33594"/>
<dbReference type="VEuPathDB" id="FungiDB:MELLADRAFT_33594"/>
<dbReference type="eggNOG" id="KOG2683">
    <property type="taxonomic scope" value="Eukaryota"/>
</dbReference>
<feature type="non-terminal residue" evidence="7">
    <location>
        <position position="1"/>
    </location>
</feature>
<dbReference type="HOGENOM" id="CLU_023643_3_2_1"/>
<organism evidence="8">
    <name type="scientific">Melampsora larici-populina (strain 98AG31 / pathotype 3-4-7)</name>
    <name type="common">Poplar leaf rust fungus</name>
    <dbReference type="NCBI Taxonomy" id="747676"/>
    <lineage>
        <taxon>Eukaryota</taxon>
        <taxon>Fungi</taxon>
        <taxon>Dikarya</taxon>
        <taxon>Basidiomycota</taxon>
        <taxon>Pucciniomycotina</taxon>
        <taxon>Pucciniomycetes</taxon>
        <taxon>Pucciniales</taxon>
        <taxon>Melampsoraceae</taxon>
        <taxon>Melampsora</taxon>
    </lineage>
</organism>
<evidence type="ECO:0000256" key="1">
    <source>
        <dbReference type="ARBA" id="ARBA00004173"/>
    </source>
</evidence>
<keyword evidence="4" id="KW-0520">NAD</keyword>
<dbReference type="GO" id="GO:0070403">
    <property type="term" value="F:NAD+ binding"/>
    <property type="evidence" value="ECO:0007669"/>
    <property type="project" value="InterPro"/>
</dbReference>
<dbReference type="RefSeq" id="XP_007406088.1">
    <property type="nucleotide sequence ID" value="XM_007406026.1"/>
</dbReference>
<dbReference type="InterPro" id="IPR026590">
    <property type="entry name" value="Ssirtuin_cat_dom"/>
</dbReference>
<keyword evidence="3" id="KW-0808">Transferase</keyword>
<dbReference type="InterPro" id="IPR050134">
    <property type="entry name" value="NAD-dep_sirtuin_deacylases"/>
</dbReference>
<dbReference type="PANTHER" id="PTHR11085:SF10">
    <property type="entry name" value="NAD-DEPENDENT PROTEIN DEACYLASE SIRTUIN-5, MITOCHONDRIAL-RELATED"/>
    <property type="match status" value="1"/>
</dbReference>
<dbReference type="OrthoDB" id="424302at2759"/>
<keyword evidence="5" id="KW-0479">Metal-binding</keyword>
<feature type="active site" description="Proton acceptor" evidence="5">
    <location>
        <position position="73"/>
    </location>
</feature>
<dbReference type="GO" id="GO:0046872">
    <property type="term" value="F:metal ion binding"/>
    <property type="evidence" value="ECO:0007669"/>
    <property type="project" value="UniProtKB-KW"/>
</dbReference>
<dbReference type="PROSITE" id="PS50305">
    <property type="entry name" value="SIRTUIN"/>
    <property type="match status" value="1"/>
</dbReference>
<feature type="binding site" evidence="5">
    <location>
        <position position="84"/>
    </location>
    <ligand>
        <name>Zn(2+)</name>
        <dbReference type="ChEBI" id="CHEBI:29105"/>
    </ligand>
</feature>
<dbReference type="AlphaFoldDB" id="F4R9Z3"/>
<feature type="binding site" evidence="5">
    <location>
        <position position="144"/>
    </location>
    <ligand>
        <name>Zn(2+)</name>
        <dbReference type="ChEBI" id="CHEBI:29105"/>
    </ligand>
</feature>
<feature type="binding site" evidence="5">
    <location>
        <position position="141"/>
    </location>
    <ligand>
        <name>Zn(2+)</name>
        <dbReference type="ChEBI" id="CHEBI:29105"/>
    </ligand>
</feature>
<protein>
    <recommendedName>
        <fullName evidence="6">Deacetylase sirtuin-type domain-containing protein</fullName>
    </recommendedName>
</protein>
<evidence type="ECO:0000256" key="5">
    <source>
        <dbReference type="PROSITE-ProRule" id="PRU00236"/>
    </source>
</evidence>
<comment type="similarity">
    <text evidence="2">Belongs to the sirtuin family. Class I subfamily.</text>
</comment>
<dbReference type="EMBL" id="GL883094">
    <property type="protein sequence ID" value="EGG10619.1"/>
    <property type="molecule type" value="Genomic_DNA"/>
</dbReference>
<dbReference type="STRING" id="747676.F4R9Z3"/>
<evidence type="ECO:0000313" key="7">
    <source>
        <dbReference type="EMBL" id="EGG10619.1"/>
    </source>
</evidence>